<keyword evidence="9" id="KW-1185">Reference proteome</keyword>
<evidence type="ECO:0000256" key="5">
    <source>
        <dbReference type="ARBA" id="ARBA00049244"/>
    </source>
</evidence>
<dbReference type="Gene3D" id="3.30.70.370">
    <property type="match status" value="1"/>
</dbReference>
<accession>A0A7X0G6W8</accession>
<sequence>MHTITVRVNGEECHGQFAETPEDLRPFVEWVDDMARRGERIAVDSETTSLDTFVPGFRLRLVQFGTATDGWLIPAEFGTPFANAVRYALRKLPRMTAQNFPFDGLVFGEHLGVPIEETFRRVVDTKILAHLADSRPEHEGGTGLSLKPLARHYVDPAATDGQTELIKEFHKIGKTKDTGWAHIDIRNPVYLRYALLDVLYGSRVLVALQDECRKRGIPARLAEYEHRIALIGAIIERKGMLIDQPYTERLTVELREEAARYAEVAKRYGVNSVNAPKQVAAALAGMGEVWTEKTDGGDPATGKEVLLPMADLDKDWQRIGARTPNPLADAVLRSKRAGKWATSYTTAMLDKVDASGRIHPHTSTMGARTARWAVSSPPLQQLPSSDWRVRRCVTAGSGRRIVASDFSQVELRVLAAMAGAQNVCDRINAGEDLHNVTTRLVFGIGPEVTDKELKGDKRRKLCKTISLGKAYAGGVDTLSKQTGLPSEQVKRALAQYDAALPEFKRYGKRLTRDAYANRMTVETPSGRVLRLNRDKVYTAIAFMCQSTARDILGQALIEMDDAGLLPHIIGVVHDEVIADPYAEDAEDVARALGERMDMPFRGVRIESDPEVYGHTWGAGYMKPEDKPLYDAPLEVAA</sequence>
<feature type="domain" description="3'-5' exonuclease" evidence="6">
    <location>
        <begin position="15"/>
        <end position="213"/>
    </location>
</feature>
<dbReference type="RefSeq" id="WP_185033145.1">
    <property type="nucleotide sequence ID" value="NZ_JACHMQ010000001.1"/>
</dbReference>
<keyword evidence="4" id="KW-0235">DNA replication</keyword>
<evidence type="ECO:0000256" key="1">
    <source>
        <dbReference type="ARBA" id="ARBA00007705"/>
    </source>
</evidence>
<keyword evidence="8" id="KW-0548">Nucleotidyltransferase</keyword>
<dbReference type="InterPro" id="IPR036397">
    <property type="entry name" value="RNaseH_sf"/>
</dbReference>
<dbReference type="GO" id="GO:0003887">
    <property type="term" value="F:DNA-directed DNA polymerase activity"/>
    <property type="evidence" value="ECO:0007669"/>
    <property type="project" value="UniProtKB-EC"/>
</dbReference>
<dbReference type="EMBL" id="JACHMQ010000001">
    <property type="protein sequence ID" value="MBB6400536.1"/>
    <property type="molecule type" value="Genomic_DNA"/>
</dbReference>
<dbReference type="Pfam" id="PF00476">
    <property type="entry name" value="DNA_pol_A"/>
    <property type="match status" value="1"/>
</dbReference>
<dbReference type="SMART" id="SM00482">
    <property type="entry name" value="POLAc"/>
    <property type="match status" value="1"/>
</dbReference>
<dbReference type="InterPro" id="IPR002298">
    <property type="entry name" value="DNA_polymerase_A"/>
</dbReference>
<dbReference type="PANTHER" id="PTHR10133">
    <property type="entry name" value="DNA POLYMERASE I"/>
    <property type="match status" value="1"/>
</dbReference>
<comment type="caution">
    <text evidence="8">The sequence shown here is derived from an EMBL/GenBank/DDBJ whole genome shotgun (WGS) entry which is preliminary data.</text>
</comment>
<dbReference type="SMART" id="SM00474">
    <property type="entry name" value="35EXOc"/>
    <property type="match status" value="1"/>
</dbReference>
<name>A0A7X0G6W8_9ACTN</name>
<evidence type="ECO:0000259" key="6">
    <source>
        <dbReference type="SMART" id="SM00474"/>
    </source>
</evidence>
<evidence type="ECO:0000259" key="7">
    <source>
        <dbReference type="SMART" id="SM00482"/>
    </source>
</evidence>
<protein>
    <recommendedName>
        <fullName evidence="3">DNA polymerase I</fullName>
        <ecNumber evidence="2">2.7.7.7</ecNumber>
    </recommendedName>
</protein>
<dbReference type="PANTHER" id="PTHR10133:SF27">
    <property type="entry name" value="DNA POLYMERASE NU"/>
    <property type="match status" value="1"/>
</dbReference>
<dbReference type="GO" id="GO:0008408">
    <property type="term" value="F:3'-5' exonuclease activity"/>
    <property type="evidence" value="ECO:0007669"/>
    <property type="project" value="InterPro"/>
</dbReference>
<dbReference type="Gene3D" id="3.30.420.10">
    <property type="entry name" value="Ribonuclease H-like superfamily/Ribonuclease H"/>
    <property type="match status" value="1"/>
</dbReference>
<dbReference type="Proteomes" id="UP000546324">
    <property type="component" value="Unassembled WGS sequence"/>
</dbReference>
<comment type="similarity">
    <text evidence="1">Belongs to the DNA polymerase type-A family.</text>
</comment>
<proteinExistence type="inferred from homology"/>
<dbReference type="SUPFAM" id="SSF53098">
    <property type="entry name" value="Ribonuclease H-like"/>
    <property type="match status" value="1"/>
</dbReference>
<reference evidence="8 9" key="1">
    <citation type="submission" date="2020-08" db="EMBL/GenBank/DDBJ databases">
        <title>Sequencing the genomes of 1000 actinobacteria strains.</title>
        <authorList>
            <person name="Klenk H.-P."/>
        </authorList>
    </citation>
    <scope>NUCLEOTIDE SEQUENCE [LARGE SCALE GENOMIC DNA]</scope>
    <source>
        <strain evidence="8 9">DSM 43675</strain>
    </source>
</reference>
<evidence type="ECO:0000256" key="4">
    <source>
        <dbReference type="ARBA" id="ARBA00022705"/>
    </source>
</evidence>
<dbReference type="AlphaFoldDB" id="A0A7X0G6W8"/>
<dbReference type="EC" id="2.7.7.7" evidence="2"/>
<evidence type="ECO:0000313" key="9">
    <source>
        <dbReference type="Proteomes" id="UP000546324"/>
    </source>
</evidence>
<evidence type="ECO:0000256" key="2">
    <source>
        <dbReference type="ARBA" id="ARBA00012417"/>
    </source>
</evidence>
<dbReference type="GO" id="GO:0003677">
    <property type="term" value="F:DNA binding"/>
    <property type="evidence" value="ECO:0007669"/>
    <property type="project" value="InterPro"/>
</dbReference>
<dbReference type="GO" id="GO:0006302">
    <property type="term" value="P:double-strand break repair"/>
    <property type="evidence" value="ECO:0007669"/>
    <property type="project" value="TreeGrafter"/>
</dbReference>
<dbReference type="Gene3D" id="1.20.1060.10">
    <property type="entry name" value="Taq DNA Polymerase, Chain T, domain 4"/>
    <property type="match status" value="1"/>
</dbReference>
<comment type="catalytic activity">
    <reaction evidence="5">
        <text>DNA(n) + a 2'-deoxyribonucleoside 5'-triphosphate = DNA(n+1) + diphosphate</text>
        <dbReference type="Rhea" id="RHEA:22508"/>
        <dbReference type="Rhea" id="RHEA-COMP:17339"/>
        <dbReference type="Rhea" id="RHEA-COMP:17340"/>
        <dbReference type="ChEBI" id="CHEBI:33019"/>
        <dbReference type="ChEBI" id="CHEBI:61560"/>
        <dbReference type="ChEBI" id="CHEBI:173112"/>
        <dbReference type="EC" id="2.7.7.7"/>
    </reaction>
</comment>
<dbReference type="InterPro" id="IPR012337">
    <property type="entry name" value="RNaseH-like_sf"/>
</dbReference>
<dbReference type="InterPro" id="IPR043502">
    <property type="entry name" value="DNA/RNA_pol_sf"/>
</dbReference>
<dbReference type="Pfam" id="PF01612">
    <property type="entry name" value="DNA_pol_A_exo1"/>
    <property type="match status" value="1"/>
</dbReference>
<evidence type="ECO:0000313" key="8">
    <source>
        <dbReference type="EMBL" id="MBB6400536.1"/>
    </source>
</evidence>
<dbReference type="GO" id="GO:0006261">
    <property type="term" value="P:DNA-templated DNA replication"/>
    <property type="evidence" value="ECO:0007669"/>
    <property type="project" value="InterPro"/>
</dbReference>
<dbReference type="InterPro" id="IPR002562">
    <property type="entry name" value="3'-5'_exonuclease_dom"/>
</dbReference>
<dbReference type="Gene3D" id="1.10.150.20">
    <property type="entry name" value="5' to 3' exonuclease, C-terminal subdomain"/>
    <property type="match status" value="1"/>
</dbReference>
<keyword evidence="8" id="KW-0808">Transferase</keyword>
<feature type="domain" description="DNA-directed DNA polymerase family A palm" evidence="7">
    <location>
        <begin position="386"/>
        <end position="584"/>
    </location>
</feature>
<evidence type="ECO:0000256" key="3">
    <source>
        <dbReference type="ARBA" id="ARBA00020311"/>
    </source>
</evidence>
<dbReference type="InterPro" id="IPR001098">
    <property type="entry name" value="DNA-dir_DNA_pol_A_palm_dom"/>
</dbReference>
<gene>
    <name evidence="8" type="ORF">BKA00_007450</name>
</gene>
<organism evidence="8 9">
    <name type="scientific">Actinomadura coerulea</name>
    <dbReference type="NCBI Taxonomy" id="46159"/>
    <lineage>
        <taxon>Bacteria</taxon>
        <taxon>Bacillati</taxon>
        <taxon>Actinomycetota</taxon>
        <taxon>Actinomycetes</taxon>
        <taxon>Streptosporangiales</taxon>
        <taxon>Thermomonosporaceae</taxon>
        <taxon>Actinomadura</taxon>
    </lineage>
</organism>
<dbReference type="SUPFAM" id="SSF56672">
    <property type="entry name" value="DNA/RNA polymerases"/>
    <property type="match status" value="1"/>
</dbReference>